<dbReference type="AlphaFoldDB" id="A0A7W7Y2P8"/>
<evidence type="ECO:0000256" key="13">
    <source>
        <dbReference type="ARBA" id="ARBA00034923"/>
    </source>
</evidence>
<evidence type="ECO:0000256" key="5">
    <source>
        <dbReference type="ARBA" id="ARBA00022806"/>
    </source>
</evidence>
<dbReference type="PROSITE" id="PS51198">
    <property type="entry name" value="UVRD_HELICASE_ATP_BIND"/>
    <property type="match status" value="1"/>
</dbReference>
<feature type="domain" description="UvrD-like helicase C-terminal" evidence="17">
    <location>
        <begin position="506"/>
        <end position="768"/>
    </location>
</feature>
<comment type="catalytic activity">
    <reaction evidence="11">
        <text>Couples ATP hydrolysis with the unwinding of duplex DNA by translocating in the 3'-5' direction.</text>
        <dbReference type="EC" id="5.6.2.4"/>
    </reaction>
</comment>
<evidence type="ECO:0000256" key="7">
    <source>
        <dbReference type="ARBA" id="ARBA00022840"/>
    </source>
</evidence>
<dbReference type="InterPro" id="IPR000212">
    <property type="entry name" value="DNA_helicase_UvrD/REP"/>
</dbReference>
<dbReference type="Proteomes" id="UP000528322">
    <property type="component" value="Unassembled WGS sequence"/>
</dbReference>
<evidence type="ECO:0000256" key="9">
    <source>
        <dbReference type="ARBA" id="ARBA00023204"/>
    </source>
</evidence>
<evidence type="ECO:0000256" key="3">
    <source>
        <dbReference type="ARBA" id="ARBA00022763"/>
    </source>
</evidence>
<dbReference type="GO" id="GO:0003677">
    <property type="term" value="F:DNA binding"/>
    <property type="evidence" value="ECO:0007669"/>
    <property type="project" value="UniProtKB-KW"/>
</dbReference>
<comment type="caution">
    <text evidence="18">The sequence shown here is derived from an EMBL/GenBank/DDBJ whole genome shotgun (WGS) entry which is preliminary data.</text>
</comment>
<evidence type="ECO:0000256" key="15">
    <source>
        <dbReference type="PROSITE-ProRule" id="PRU00560"/>
    </source>
</evidence>
<reference evidence="18 19" key="1">
    <citation type="submission" date="2020-08" db="EMBL/GenBank/DDBJ databases">
        <title>Genomic Encyclopedia of Type Strains, Phase IV (KMG-IV): sequencing the most valuable type-strain genomes for metagenomic binning, comparative biology and taxonomic classification.</title>
        <authorList>
            <person name="Goeker M."/>
        </authorList>
    </citation>
    <scope>NUCLEOTIDE SEQUENCE [LARGE SCALE GENOMIC DNA]</scope>
    <source>
        <strain evidence="18 19">DSM 22071</strain>
    </source>
</reference>
<dbReference type="Gene3D" id="3.90.320.10">
    <property type="match status" value="1"/>
</dbReference>
<evidence type="ECO:0000256" key="2">
    <source>
        <dbReference type="ARBA" id="ARBA00022741"/>
    </source>
</evidence>
<keyword evidence="1" id="KW-0540">Nuclease</keyword>
<evidence type="ECO:0000256" key="6">
    <source>
        <dbReference type="ARBA" id="ARBA00022839"/>
    </source>
</evidence>
<dbReference type="Gene3D" id="3.40.50.300">
    <property type="entry name" value="P-loop containing nucleotide triphosphate hydrolases"/>
    <property type="match status" value="4"/>
</dbReference>
<keyword evidence="5 15" id="KW-0347">Helicase</keyword>
<dbReference type="PROSITE" id="PS51217">
    <property type="entry name" value="UVRD_HELICASE_CTER"/>
    <property type="match status" value="1"/>
</dbReference>
<evidence type="ECO:0000256" key="12">
    <source>
        <dbReference type="ARBA" id="ARBA00034808"/>
    </source>
</evidence>
<proteinExistence type="predicted"/>
<dbReference type="InterPro" id="IPR014017">
    <property type="entry name" value="DNA_helicase_UvrD-like_C"/>
</dbReference>
<dbReference type="SUPFAM" id="SSF52540">
    <property type="entry name" value="P-loop containing nucleoside triphosphate hydrolases"/>
    <property type="match status" value="1"/>
</dbReference>
<dbReference type="Gene3D" id="1.10.486.10">
    <property type="entry name" value="PCRA, domain 4"/>
    <property type="match status" value="1"/>
</dbReference>
<keyword evidence="2 15" id="KW-0547">Nucleotide-binding</keyword>
<protein>
    <recommendedName>
        <fullName evidence="12">DNA 3'-5' helicase</fullName>
        <ecNumber evidence="12">5.6.2.4</ecNumber>
    </recommendedName>
    <alternativeName>
        <fullName evidence="13">DNA 3'-5' helicase II</fullName>
    </alternativeName>
</protein>
<dbReference type="GO" id="GO:0005829">
    <property type="term" value="C:cytosol"/>
    <property type="evidence" value="ECO:0007669"/>
    <property type="project" value="TreeGrafter"/>
</dbReference>
<dbReference type="EMBL" id="JACHID010000001">
    <property type="protein sequence ID" value="MBB5020995.1"/>
    <property type="molecule type" value="Genomic_DNA"/>
</dbReference>
<evidence type="ECO:0000259" key="16">
    <source>
        <dbReference type="PROSITE" id="PS51198"/>
    </source>
</evidence>
<keyword evidence="9" id="KW-0234">DNA repair</keyword>
<dbReference type="EC" id="5.6.2.4" evidence="12"/>
<evidence type="ECO:0000313" key="19">
    <source>
        <dbReference type="Proteomes" id="UP000528322"/>
    </source>
</evidence>
<dbReference type="PANTHER" id="PTHR11070">
    <property type="entry name" value="UVRD / RECB / PCRA DNA HELICASE FAMILY MEMBER"/>
    <property type="match status" value="1"/>
</dbReference>
<evidence type="ECO:0000259" key="17">
    <source>
        <dbReference type="PROSITE" id="PS51217"/>
    </source>
</evidence>
<dbReference type="GO" id="GO:0004527">
    <property type="term" value="F:exonuclease activity"/>
    <property type="evidence" value="ECO:0007669"/>
    <property type="project" value="UniProtKB-KW"/>
</dbReference>
<name>A0A7W7Y2P8_9BACT</name>
<dbReference type="RefSeq" id="WP_221270349.1">
    <property type="nucleotide sequence ID" value="NZ_JACHID010000001.1"/>
</dbReference>
<dbReference type="GO" id="GO:0005524">
    <property type="term" value="F:ATP binding"/>
    <property type="evidence" value="ECO:0007669"/>
    <property type="project" value="UniProtKB-UniRule"/>
</dbReference>
<dbReference type="Pfam" id="PF13361">
    <property type="entry name" value="UvrD_C"/>
    <property type="match status" value="2"/>
</dbReference>
<keyword evidence="19" id="KW-1185">Reference proteome</keyword>
<evidence type="ECO:0000256" key="1">
    <source>
        <dbReference type="ARBA" id="ARBA00022722"/>
    </source>
</evidence>
<keyword evidence="8" id="KW-0238">DNA-binding</keyword>
<evidence type="ECO:0000256" key="11">
    <source>
        <dbReference type="ARBA" id="ARBA00034617"/>
    </source>
</evidence>
<organism evidence="18 19">
    <name type="scientific">Desulfurispira natronophila</name>
    <dbReference type="NCBI Taxonomy" id="682562"/>
    <lineage>
        <taxon>Bacteria</taxon>
        <taxon>Pseudomonadati</taxon>
        <taxon>Chrysiogenota</taxon>
        <taxon>Chrysiogenia</taxon>
        <taxon>Chrysiogenales</taxon>
        <taxon>Chrysiogenaceae</taxon>
        <taxon>Desulfurispira</taxon>
    </lineage>
</organism>
<dbReference type="Pfam" id="PF00580">
    <property type="entry name" value="UvrD-helicase"/>
    <property type="match status" value="1"/>
</dbReference>
<dbReference type="PANTHER" id="PTHR11070:SF2">
    <property type="entry name" value="ATP-DEPENDENT DNA HELICASE SRS2"/>
    <property type="match status" value="1"/>
</dbReference>
<evidence type="ECO:0000256" key="14">
    <source>
        <dbReference type="ARBA" id="ARBA00048988"/>
    </source>
</evidence>
<accession>A0A7W7Y2P8</accession>
<dbReference type="SUPFAM" id="SSF52980">
    <property type="entry name" value="Restriction endonuclease-like"/>
    <property type="match status" value="1"/>
</dbReference>
<dbReference type="GO" id="GO:0033202">
    <property type="term" value="C:DNA helicase complex"/>
    <property type="evidence" value="ECO:0007669"/>
    <property type="project" value="TreeGrafter"/>
</dbReference>
<evidence type="ECO:0000256" key="10">
    <source>
        <dbReference type="ARBA" id="ARBA00023235"/>
    </source>
</evidence>
<evidence type="ECO:0000256" key="8">
    <source>
        <dbReference type="ARBA" id="ARBA00023125"/>
    </source>
</evidence>
<dbReference type="GO" id="GO:0000725">
    <property type="term" value="P:recombinational repair"/>
    <property type="evidence" value="ECO:0007669"/>
    <property type="project" value="TreeGrafter"/>
</dbReference>
<dbReference type="InterPro" id="IPR027417">
    <property type="entry name" value="P-loop_NTPase"/>
</dbReference>
<keyword evidence="10" id="KW-0413">Isomerase</keyword>
<keyword evidence="7 15" id="KW-0067">ATP-binding</keyword>
<dbReference type="InterPro" id="IPR014016">
    <property type="entry name" value="UvrD-like_ATP-bd"/>
</dbReference>
<dbReference type="InterPro" id="IPR011604">
    <property type="entry name" value="PDDEXK-like_dom_sf"/>
</dbReference>
<keyword evidence="6 18" id="KW-0269">Exonuclease</keyword>
<gene>
    <name evidence="18" type="ORF">HNR37_000298</name>
</gene>
<dbReference type="InterPro" id="IPR011335">
    <property type="entry name" value="Restrct_endonuc-II-like"/>
</dbReference>
<keyword evidence="3" id="KW-0227">DNA damage</keyword>
<keyword evidence="4 15" id="KW-0378">Hydrolase</keyword>
<evidence type="ECO:0000313" key="18">
    <source>
        <dbReference type="EMBL" id="MBB5020995.1"/>
    </source>
</evidence>
<evidence type="ECO:0000256" key="4">
    <source>
        <dbReference type="ARBA" id="ARBA00022801"/>
    </source>
</evidence>
<feature type="domain" description="UvrD-like helicase ATP-binding" evidence="16">
    <location>
        <begin position="14"/>
        <end position="494"/>
    </location>
</feature>
<sequence length="1127" mass="128191">MNDCRKVDMLPHTPVADAKERKRALDVTCSFIVQAPAGSGKTELITQRYLSLLARVKQPEEILAITFTRKAVGEMKERIISHLHLAAKGIPPAEQHKLDTYHLACQALQNSQRQGWQLLDHPARLSIQTIDSLCASLGRQIPYFSRLGGQPEITSSPRLLYQKAARKTLTEYHDPSVQCLHIYLSHQYGLAEELLLGMLATREQWLPQIIGCQQHGRFVLERALQGLVQKALDTLQKHISEDEVRELRILGAYASSYLPNNSLPGQIDWDAFPEFTVNHQKCWQGLRELLLTQEGGWRKQITVHQGFPPKSKGGNPEYKTRMLNLLANLSERKDEELLRRSLQLVATVPVKYSDNHWDIIEAIIDVLLKAVANLWITFQSHGCVDYSQMSLSALEALGEEDTPTDLALALDNRISHVLIDEFQDTSISQYLLLRRLTSGWQEGDGRTFFAVGDPMQSIYRFRQAEVGLFLRARQNGIGNLHLNPLRLQVNFRSQASVVKWINSLLSKIFPLTEDTLSGAITYAPSKAFHRTVNDNCVRVNLSQDSDEETQKIINEIIRLQQDDPSGTIAILARNRNHLVDIIRSLKRNDIPFSALEMESLALSPVILDLITITRALTHEGDSIAWLSLLRAPWSGLCLADLQLLRHKENTTLWQALHDNQTLSLLSPDGQARVQRLLLVLKEAELQRGRLPLSRWVEGMWRQLGGPAFCKHSGELDDAATFFTLLTQIETEDFISVQRIEELVHEHYCAVDPEADKSLQLMTIHKAKGLEFDHVLIPGLARQPRSSSAPLLTWLELTQLETPSILLAMKKRGRSQTETPLFDYLWDIEKQCIENESRRLLYVACTRTRKSLGLFATLGVDRNSSSLNAQWKKPPTSSLMNFLWPHIKSTVPLPSNKEAPEATENRIDSPPKLQRVPASWVVPVVAACPLLLPSSAVSDSLSHEPPLYEWAGETARQTGILFHEWIRRLGEQDLLTSINFVNQLTHLQERIYWSTYHHGVASEHRNSIVERVIKGIMNMIEDPDGHWILRSDHHDSHWELALSGSIGDKEPRHIVIDRTFVDETDTRWVIDYKTGYHEGSGLTEFINSEIERYRPQLQLYANAFASLENRLIKKALYFPFHKKMIEVT</sequence>
<feature type="binding site" evidence="15">
    <location>
        <begin position="35"/>
        <end position="42"/>
    </location>
    <ligand>
        <name>ATP</name>
        <dbReference type="ChEBI" id="CHEBI:30616"/>
    </ligand>
</feature>
<comment type="catalytic activity">
    <reaction evidence="14">
        <text>ATP + H2O = ADP + phosphate + H(+)</text>
        <dbReference type="Rhea" id="RHEA:13065"/>
        <dbReference type="ChEBI" id="CHEBI:15377"/>
        <dbReference type="ChEBI" id="CHEBI:15378"/>
        <dbReference type="ChEBI" id="CHEBI:30616"/>
        <dbReference type="ChEBI" id="CHEBI:43474"/>
        <dbReference type="ChEBI" id="CHEBI:456216"/>
        <dbReference type="EC" id="5.6.2.4"/>
    </reaction>
</comment>
<dbReference type="GO" id="GO:0043138">
    <property type="term" value="F:3'-5' DNA helicase activity"/>
    <property type="evidence" value="ECO:0007669"/>
    <property type="project" value="UniProtKB-EC"/>
</dbReference>